<keyword evidence="1" id="KW-0812">Transmembrane</keyword>
<feature type="transmembrane region" description="Helical" evidence="1">
    <location>
        <begin position="12"/>
        <end position="35"/>
    </location>
</feature>
<feature type="transmembrane region" description="Helical" evidence="1">
    <location>
        <begin position="190"/>
        <end position="210"/>
    </location>
</feature>
<keyword evidence="3" id="KW-1185">Reference proteome</keyword>
<feature type="transmembrane region" description="Helical" evidence="1">
    <location>
        <begin position="74"/>
        <end position="97"/>
    </location>
</feature>
<feature type="transmembrane region" description="Helical" evidence="1">
    <location>
        <begin position="161"/>
        <end position="183"/>
    </location>
</feature>
<keyword evidence="1" id="KW-0472">Membrane</keyword>
<proteinExistence type="predicted"/>
<dbReference type="STRING" id="52689.AKG39_08115"/>
<organism evidence="2 3">
    <name type="scientific">Acetobacterium bakii</name>
    <dbReference type="NCBI Taxonomy" id="52689"/>
    <lineage>
        <taxon>Bacteria</taxon>
        <taxon>Bacillati</taxon>
        <taxon>Bacillota</taxon>
        <taxon>Clostridia</taxon>
        <taxon>Eubacteriales</taxon>
        <taxon>Eubacteriaceae</taxon>
        <taxon>Acetobacterium</taxon>
    </lineage>
</organism>
<evidence type="ECO:0000313" key="2">
    <source>
        <dbReference type="EMBL" id="KNZ42121.1"/>
    </source>
</evidence>
<dbReference type="AlphaFoldDB" id="A0A0L6U0S2"/>
<accession>A0A0L6U0S2</accession>
<reference evidence="3" key="1">
    <citation type="submission" date="2015-07" db="EMBL/GenBank/DDBJ databases">
        <title>Draft genome sequence of Acetobacterium bakii DSM 8293, a potential psychrophilic chemical producer through syngas fermentation.</title>
        <authorList>
            <person name="Song Y."/>
            <person name="Hwang S."/>
            <person name="Cho B.-K."/>
        </authorList>
    </citation>
    <scope>NUCLEOTIDE SEQUENCE [LARGE SCALE GENOMIC DNA]</scope>
    <source>
        <strain evidence="3">DSM 8239</strain>
    </source>
</reference>
<dbReference type="RefSeq" id="WP_050739881.1">
    <property type="nucleotide sequence ID" value="NZ_LGYO01000019.1"/>
</dbReference>
<feature type="transmembrane region" description="Helical" evidence="1">
    <location>
        <begin position="118"/>
        <end position="141"/>
    </location>
</feature>
<keyword evidence="1" id="KW-1133">Transmembrane helix</keyword>
<comment type="caution">
    <text evidence="2">The sequence shown here is derived from an EMBL/GenBank/DDBJ whole genome shotgun (WGS) entry which is preliminary data.</text>
</comment>
<feature type="transmembrane region" description="Helical" evidence="1">
    <location>
        <begin position="230"/>
        <end position="259"/>
    </location>
</feature>
<dbReference type="PATRIC" id="fig|52689.4.peg.752"/>
<dbReference type="EMBL" id="LGYO01000019">
    <property type="protein sequence ID" value="KNZ42121.1"/>
    <property type="molecule type" value="Genomic_DNA"/>
</dbReference>
<gene>
    <name evidence="2" type="ORF">AKG39_08115</name>
</gene>
<dbReference type="Proteomes" id="UP000036873">
    <property type="component" value="Unassembled WGS sequence"/>
</dbReference>
<evidence type="ECO:0000313" key="3">
    <source>
        <dbReference type="Proteomes" id="UP000036873"/>
    </source>
</evidence>
<dbReference type="OrthoDB" id="66636at2"/>
<protein>
    <recommendedName>
        <fullName evidence="4">ABC transporter permease</fullName>
    </recommendedName>
</protein>
<name>A0A0L6U0S2_9FIRM</name>
<evidence type="ECO:0008006" key="4">
    <source>
        <dbReference type="Google" id="ProtNLM"/>
    </source>
</evidence>
<evidence type="ECO:0000256" key="1">
    <source>
        <dbReference type="SAM" id="Phobius"/>
    </source>
</evidence>
<sequence length="266" mass="29349">MSLPLFLKDIKNNIVLLLVFGILMSIYLSVIIYMYDPSGAGALMDMLSLLPVRLVNALGFPTVDTGLTGFIAGLYYGFLIYLFPMVYCIVLGNRLVAKWVYEGSFISLLSTPNSRIKIIVTQGAYMLFSIILLFSILYFVGIGVSENLFKGLLDISVFGKLNFSACLMTMAIGMICFFFSCIFNDTRLSLAFGAGIPVLFFLLNMLGGLSERTAFLKDYSLYSSFNGMNLVSGTVNAGTINSFFIMVILLLFAGSIAIFQFKRLPI</sequence>